<dbReference type="EMBL" id="VSSQ01028428">
    <property type="protein sequence ID" value="MPM78149.1"/>
    <property type="molecule type" value="Genomic_DNA"/>
</dbReference>
<proteinExistence type="predicted"/>
<reference evidence="1" key="1">
    <citation type="submission" date="2019-08" db="EMBL/GenBank/DDBJ databases">
        <authorList>
            <person name="Kucharzyk K."/>
            <person name="Murdoch R.W."/>
            <person name="Higgins S."/>
            <person name="Loffler F."/>
        </authorList>
    </citation>
    <scope>NUCLEOTIDE SEQUENCE</scope>
</reference>
<sequence length="71" mass="8247">MPERRVPLVVRNGEQNVPQGGNAGNLPGLRLVEPRFVERRYDTKQHDIERKRNPFRRDAGQALERIQPFGN</sequence>
<dbReference type="AlphaFoldDB" id="A0A645CMM8"/>
<organism evidence="1">
    <name type="scientific">bioreactor metagenome</name>
    <dbReference type="NCBI Taxonomy" id="1076179"/>
    <lineage>
        <taxon>unclassified sequences</taxon>
        <taxon>metagenomes</taxon>
        <taxon>ecological metagenomes</taxon>
    </lineage>
</organism>
<accession>A0A645CMM8</accession>
<comment type="caution">
    <text evidence="1">The sequence shown here is derived from an EMBL/GenBank/DDBJ whole genome shotgun (WGS) entry which is preliminary data.</text>
</comment>
<name>A0A645CMM8_9ZZZZ</name>
<evidence type="ECO:0000313" key="1">
    <source>
        <dbReference type="EMBL" id="MPM78149.1"/>
    </source>
</evidence>
<protein>
    <submittedName>
        <fullName evidence="1">Uncharacterized protein</fullName>
    </submittedName>
</protein>
<gene>
    <name evidence="1" type="ORF">SDC9_125160</name>
</gene>